<gene>
    <name evidence="1" type="ORF">O0235_04890</name>
</gene>
<proteinExistence type="predicted"/>
<keyword evidence="2" id="KW-1185">Reference proteome</keyword>
<reference evidence="1 2" key="1">
    <citation type="journal article" date="2023" name="ISME J.">
        <title>Thermophilic Dehalococcoidia with unusual traits shed light on an unexpected past.</title>
        <authorList>
            <person name="Palmer M."/>
            <person name="Covington J.K."/>
            <person name="Zhou E.M."/>
            <person name="Thomas S.C."/>
            <person name="Habib N."/>
            <person name="Seymour C.O."/>
            <person name="Lai D."/>
            <person name="Johnston J."/>
            <person name="Hashimi A."/>
            <person name="Jiao J.Y."/>
            <person name="Muok A.R."/>
            <person name="Liu L."/>
            <person name="Xian W.D."/>
            <person name="Zhi X.Y."/>
            <person name="Li M.M."/>
            <person name="Silva L.P."/>
            <person name="Bowen B.P."/>
            <person name="Louie K."/>
            <person name="Briegel A."/>
            <person name="Pett-Ridge J."/>
            <person name="Weber P.K."/>
            <person name="Tocheva E.I."/>
            <person name="Woyke T."/>
            <person name="Northen T.R."/>
            <person name="Mayali X."/>
            <person name="Li W.J."/>
            <person name="Hedlund B.P."/>
        </authorList>
    </citation>
    <scope>NUCLEOTIDE SEQUENCE [LARGE SCALE GENOMIC DNA]</scope>
    <source>
        <strain evidence="1 2">YIM 72310</strain>
    </source>
</reference>
<evidence type="ECO:0000313" key="1">
    <source>
        <dbReference type="EMBL" id="WBL36900.1"/>
    </source>
</evidence>
<protein>
    <submittedName>
        <fullName evidence="1">Uncharacterized protein</fullName>
    </submittedName>
</protein>
<organism evidence="1 2">
    <name type="scientific">Tepidiforma flava</name>
    <dbReference type="NCBI Taxonomy" id="3004094"/>
    <lineage>
        <taxon>Bacteria</taxon>
        <taxon>Bacillati</taxon>
        <taxon>Chloroflexota</taxon>
        <taxon>Tepidiformia</taxon>
        <taxon>Tepidiformales</taxon>
        <taxon>Tepidiformaceae</taxon>
        <taxon>Tepidiforma</taxon>
    </lineage>
</organism>
<name>A0ABY7M903_9CHLR</name>
<sequence length="81" mass="8148">MNAVVPAALATGAWSEAEAEAAWAALPSPGTYGKLRPLERWLGGTEAAPFASAALLQGGLLLHADYCAKGACGRCPLSPPG</sequence>
<accession>A0ABY7M903</accession>
<dbReference type="RefSeq" id="WP_270057416.1">
    <property type="nucleotide sequence ID" value="NZ_CP115149.1"/>
</dbReference>
<dbReference type="EMBL" id="CP115149">
    <property type="protein sequence ID" value="WBL36900.1"/>
    <property type="molecule type" value="Genomic_DNA"/>
</dbReference>
<dbReference type="Proteomes" id="UP001212803">
    <property type="component" value="Chromosome"/>
</dbReference>
<evidence type="ECO:0000313" key="2">
    <source>
        <dbReference type="Proteomes" id="UP001212803"/>
    </source>
</evidence>